<keyword evidence="5" id="KW-1185">Reference proteome</keyword>
<dbReference type="PANTHER" id="PTHR44196">
    <property type="entry name" value="DEHYDROGENASE/REDUCTASE SDR FAMILY MEMBER 7B"/>
    <property type="match status" value="1"/>
</dbReference>
<dbReference type="Gene3D" id="3.40.50.720">
    <property type="entry name" value="NAD(P)-binding Rossmann-like Domain"/>
    <property type="match status" value="1"/>
</dbReference>
<comment type="similarity">
    <text evidence="1">Belongs to the short-chain dehydrogenases/reductases (SDR) family.</text>
</comment>
<reference evidence="4 5" key="1">
    <citation type="submission" date="2024-10" db="EMBL/GenBank/DDBJ databases">
        <title>Isolation, draft genome sequencing and identification of Phyllobacterium sp. NSA23, isolated from leaf soil.</title>
        <authorList>
            <person name="Akita H."/>
        </authorList>
    </citation>
    <scope>NUCLEOTIDE SEQUENCE [LARGE SCALE GENOMIC DNA]</scope>
    <source>
        <strain evidence="4 5">NSA23</strain>
    </source>
</reference>
<dbReference type="Pfam" id="PF00106">
    <property type="entry name" value="adh_short"/>
    <property type="match status" value="1"/>
</dbReference>
<keyword evidence="2" id="KW-0560">Oxidoreductase</keyword>
<dbReference type="PROSITE" id="PS00061">
    <property type="entry name" value="ADH_SHORT"/>
    <property type="match status" value="1"/>
</dbReference>
<name>A0ABQ0GX24_9HYPH</name>
<dbReference type="SMART" id="SM00822">
    <property type="entry name" value="PKS_KR"/>
    <property type="match status" value="1"/>
</dbReference>
<dbReference type="RefSeq" id="WP_407864081.1">
    <property type="nucleotide sequence ID" value="NZ_BAAFZP010000001.1"/>
</dbReference>
<proteinExistence type="inferred from homology"/>
<dbReference type="InterPro" id="IPR020904">
    <property type="entry name" value="Sc_DH/Rdtase_CS"/>
</dbReference>
<dbReference type="PRINTS" id="PR00081">
    <property type="entry name" value="GDHRDH"/>
</dbReference>
<dbReference type="EMBL" id="BAAFZP010000001">
    <property type="protein sequence ID" value="GAB1581206.1"/>
    <property type="molecule type" value="Genomic_DNA"/>
</dbReference>
<accession>A0ABQ0GX24</accession>
<protein>
    <submittedName>
        <fullName evidence="4">SDR family NAD(P)-dependent oxidoreductase</fullName>
    </submittedName>
</protein>
<evidence type="ECO:0000256" key="2">
    <source>
        <dbReference type="ARBA" id="ARBA00023002"/>
    </source>
</evidence>
<dbReference type="CDD" id="cd05233">
    <property type="entry name" value="SDR_c"/>
    <property type="match status" value="1"/>
</dbReference>
<gene>
    <name evidence="4" type="ORF">PPNSA23_11490</name>
</gene>
<dbReference type="InterPro" id="IPR036291">
    <property type="entry name" value="NAD(P)-bd_dom_sf"/>
</dbReference>
<organism evidence="4 5">
    <name type="scientific">Phyllobacterium phragmitis</name>
    <dbReference type="NCBI Taxonomy" id="2670329"/>
    <lineage>
        <taxon>Bacteria</taxon>
        <taxon>Pseudomonadati</taxon>
        <taxon>Pseudomonadota</taxon>
        <taxon>Alphaproteobacteria</taxon>
        <taxon>Hyphomicrobiales</taxon>
        <taxon>Phyllobacteriaceae</taxon>
        <taxon>Phyllobacterium</taxon>
    </lineage>
</organism>
<dbReference type="PANTHER" id="PTHR44196:SF2">
    <property type="entry name" value="SHORT-CHAIN DEHYDROGENASE-RELATED"/>
    <property type="match status" value="1"/>
</dbReference>
<comment type="caution">
    <text evidence="4">The sequence shown here is derived from an EMBL/GenBank/DDBJ whole genome shotgun (WGS) entry which is preliminary data.</text>
</comment>
<feature type="domain" description="Ketoreductase" evidence="3">
    <location>
        <begin position="5"/>
        <end position="185"/>
    </location>
</feature>
<dbReference type="SUPFAM" id="SSF51735">
    <property type="entry name" value="NAD(P)-binding Rossmann-fold domains"/>
    <property type="match status" value="1"/>
</dbReference>
<sequence length="259" mass="27656">MATDQLAVITGASSGIGYELARCCASGGYDLVICADEPEIEEAAAKLRALDTKVDAVQADLATMEGVDKLLVVIGPRPVDALLANAGRGLGHAFLDQDFDEARKLVDLNITGTIALVHRVGRGMRERNQGRILITGSIAGFMPGSFQAVYNGTKAFLDNFSMALRNELKDTDVTVTCLMPGPTETDFFERADMEDTKFGKSEKADPADVARKGYEAMMAGKSGVVTGFMNKVQTAFAGIIPDTVLAEMHRRMAEPDGKG</sequence>
<dbReference type="Proteomes" id="UP001628091">
    <property type="component" value="Unassembled WGS sequence"/>
</dbReference>
<evidence type="ECO:0000313" key="5">
    <source>
        <dbReference type="Proteomes" id="UP001628091"/>
    </source>
</evidence>
<evidence type="ECO:0000259" key="3">
    <source>
        <dbReference type="SMART" id="SM00822"/>
    </source>
</evidence>
<evidence type="ECO:0000256" key="1">
    <source>
        <dbReference type="ARBA" id="ARBA00006484"/>
    </source>
</evidence>
<dbReference type="InterPro" id="IPR002347">
    <property type="entry name" value="SDR_fam"/>
</dbReference>
<dbReference type="InterPro" id="IPR057326">
    <property type="entry name" value="KR_dom"/>
</dbReference>
<evidence type="ECO:0000313" key="4">
    <source>
        <dbReference type="EMBL" id="GAB1581206.1"/>
    </source>
</evidence>